<dbReference type="EMBL" id="CM031812">
    <property type="protein sequence ID" value="KAG6657000.1"/>
    <property type="molecule type" value="Genomic_DNA"/>
</dbReference>
<dbReference type="AlphaFoldDB" id="A0A8T1QQ12"/>
<keyword evidence="2" id="KW-1185">Reference proteome</keyword>
<proteinExistence type="predicted"/>
<name>A0A8T1QQ12_CARIL</name>
<evidence type="ECO:0000313" key="1">
    <source>
        <dbReference type="EMBL" id="KAG6657000.1"/>
    </source>
</evidence>
<reference evidence="1" key="1">
    <citation type="submission" date="2020-12" db="EMBL/GenBank/DDBJ databases">
        <title>WGS assembly of Carya illinoinensis cv. Pawnee.</title>
        <authorList>
            <person name="Platts A."/>
            <person name="Shu S."/>
            <person name="Wright S."/>
            <person name="Barry K."/>
            <person name="Edger P."/>
            <person name="Pires J.C."/>
            <person name="Schmutz J."/>
        </authorList>
    </citation>
    <scope>NUCLEOTIDE SEQUENCE</scope>
    <source>
        <tissue evidence="1">Leaf</tissue>
    </source>
</reference>
<gene>
    <name evidence="1" type="ORF">CIPAW_04G060300</name>
</gene>
<accession>A0A8T1QQ12</accession>
<protein>
    <submittedName>
        <fullName evidence="1">Uncharacterized protein</fullName>
    </submittedName>
</protein>
<organism evidence="1 2">
    <name type="scientific">Carya illinoinensis</name>
    <name type="common">Pecan</name>
    <dbReference type="NCBI Taxonomy" id="32201"/>
    <lineage>
        <taxon>Eukaryota</taxon>
        <taxon>Viridiplantae</taxon>
        <taxon>Streptophyta</taxon>
        <taxon>Embryophyta</taxon>
        <taxon>Tracheophyta</taxon>
        <taxon>Spermatophyta</taxon>
        <taxon>Magnoliopsida</taxon>
        <taxon>eudicotyledons</taxon>
        <taxon>Gunneridae</taxon>
        <taxon>Pentapetalae</taxon>
        <taxon>rosids</taxon>
        <taxon>fabids</taxon>
        <taxon>Fagales</taxon>
        <taxon>Juglandaceae</taxon>
        <taxon>Carya</taxon>
    </lineage>
</organism>
<dbReference type="Proteomes" id="UP000811609">
    <property type="component" value="Chromosome 4"/>
</dbReference>
<comment type="caution">
    <text evidence="1">The sequence shown here is derived from an EMBL/GenBank/DDBJ whole genome shotgun (WGS) entry which is preliminary data.</text>
</comment>
<evidence type="ECO:0000313" key="2">
    <source>
        <dbReference type="Proteomes" id="UP000811609"/>
    </source>
</evidence>
<sequence>MATSTKRVGKIRQIVWLKQVNLMRKHMNLRRQTDSCPSSYFNSGHHIPLGFIALYVGPECKCFMIPTRFLNLPVFVKPAVLLYPVRLGFFKEMLKLLEIDEDGFHGIALDDFLKLVSEIGSECCNEATSSSFCMATPLLQKVRV</sequence>